<dbReference type="Pfam" id="PF12146">
    <property type="entry name" value="Hydrolase_4"/>
    <property type="match status" value="1"/>
</dbReference>
<feature type="domain" description="Serine aminopeptidase S33" evidence="1">
    <location>
        <begin position="73"/>
        <end position="312"/>
    </location>
</feature>
<name>A0A0U5EUS8_9PROT</name>
<dbReference type="AlphaFoldDB" id="A0A0U5EUS8"/>
<dbReference type="InterPro" id="IPR022742">
    <property type="entry name" value="Hydrolase_4"/>
</dbReference>
<evidence type="ECO:0000313" key="2">
    <source>
        <dbReference type="EMBL" id="CEF41644.1"/>
    </source>
</evidence>
<dbReference type="Gene3D" id="3.40.50.1820">
    <property type="entry name" value="alpha/beta hydrolase"/>
    <property type="match status" value="1"/>
</dbReference>
<proteinExistence type="predicted"/>
<dbReference type="KEGG" id="asz:ASN_2352"/>
<dbReference type="PATRIC" id="fig|446692.3.peg.2440"/>
<keyword evidence="2" id="KW-0378">Hydrolase</keyword>
<evidence type="ECO:0000259" key="1">
    <source>
        <dbReference type="Pfam" id="PF12146"/>
    </source>
</evidence>
<dbReference type="PANTHER" id="PTHR43798">
    <property type="entry name" value="MONOACYLGLYCEROL LIPASE"/>
    <property type="match status" value="1"/>
</dbReference>
<dbReference type="SUPFAM" id="SSF53474">
    <property type="entry name" value="alpha/beta-Hydrolases"/>
    <property type="match status" value="1"/>
</dbReference>
<keyword evidence="3" id="KW-1185">Reference proteome</keyword>
<dbReference type="Proteomes" id="UP000056109">
    <property type="component" value="Chromosome I"/>
</dbReference>
<dbReference type="EMBL" id="LN606600">
    <property type="protein sequence ID" value="CEF41644.1"/>
    <property type="molecule type" value="Genomic_DNA"/>
</dbReference>
<evidence type="ECO:0000313" key="3">
    <source>
        <dbReference type="Proteomes" id="UP000056109"/>
    </source>
</evidence>
<dbReference type="GO" id="GO:0016787">
    <property type="term" value="F:hydrolase activity"/>
    <property type="evidence" value="ECO:0007669"/>
    <property type="project" value="UniProtKB-KW"/>
</dbReference>
<dbReference type="PANTHER" id="PTHR43798:SF33">
    <property type="entry name" value="HYDROLASE, PUTATIVE (AFU_ORTHOLOGUE AFUA_2G14860)-RELATED"/>
    <property type="match status" value="1"/>
</dbReference>
<gene>
    <name evidence="2" type="ORF">ASN_2352</name>
</gene>
<accession>A0A0U5EUS8</accession>
<reference evidence="3" key="1">
    <citation type="submission" date="2014-09" db="EMBL/GenBank/DDBJ databases">
        <authorList>
            <person name="Illeghems K.G."/>
        </authorList>
    </citation>
    <scope>NUCLEOTIDE SEQUENCE [LARGE SCALE GENOMIC DNA]</scope>
    <source>
        <strain evidence="3">108B</strain>
    </source>
</reference>
<organism evidence="2 3">
    <name type="scientific">Acetobacter senegalensis</name>
    <dbReference type="NCBI Taxonomy" id="446692"/>
    <lineage>
        <taxon>Bacteria</taxon>
        <taxon>Pseudomonadati</taxon>
        <taxon>Pseudomonadota</taxon>
        <taxon>Alphaproteobacteria</taxon>
        <taxon>Acetobacterales</taxon>
        <taxon>Acetobacteraceae</taxon>
        <taxon>Acetobacter</taxon>
    </lineage>
</organism>
<dbReference type="InterPro" id="IPR029058">
    <property type="entry name" value="AB_hydrolase_fold"/>
</dbReference>
<sequence length="336" mass="37595">MGICTAKSGRHRMTDILTENLHIPSDTAGISLHLRHKKRTDLQVFGPDRTVLLMHGATLPAESLFDVPVDDGSFMDSLAHQGFDVYALNVRGFGGSTRPAGMEGAPEDAPPQVRTETAVRDLGSAVDHILSERALSRLCLIGMSWGGTVTGAYTAANNDKIEKLTLIAPQWINNGVSRLDPGGPIHAYRRFDVQAFRKHWLEGVSEDKCSEVLPSGWFEQWAQVILASDPKEQGGIIRAPAGVIQDVREFWSAGRSFYVPEDITVPVLLIHAEWDRDVTLEQMVNLFPRFRNAPFRRWVEIGEGTHMVIMERNRWQILESIRAFLDIKNPLDLSRH</sequence>
<dbReference type="GO" id="GO:0016020">
    <property type="term" value="C:membrane"/>
    <property type="evidence" value="ECO:0007669"/>
    <property type="project" value="TreeGrafter"/>
</dbReference>
<dbReference type="InterPro" id="IPR050266">
    <property type="entry name" value="AB_hydrolase_sf"/>
</dbReference>
<protein>
    <submittedName>
        <fullName evidence="2">Alpha/beta hydrolase fold</fullName>
    </submittedName>
</protein>